<dbReference type="Pfam" id="PF00015">
    <property type="entry name" value="MCPsignal"/>
    <property type="match status" value="1"/>
</dbReference>
<dbReference type="PANTHER" id="PTHR32089">
    <property type="entry name" value="METHYL-ACCEPTING CHEMOTAXIS PROTEIN MCPB"/>
    <property type="match status" value="1"/>
</dbReference>
<evidence type="ECO:0000256" key="2">
    <source>
        <dbReference type="ARBA" id="ARBA00022475"/>
    </source>
</evidence>
<dbReference type="Gene3D" id="1.10.287.950">
    <property type="entry name" value="Methyl-accepting chemotaxis protein"/>
    <property type="match status" value="1"/>
</dbReference>
<evidence type="ECO:0000256" key="7">
    <source>
        <dbReference type="SAM" id="Phobius"/>
    </source>
</evidence>
<dbReference type="Pfam" id="PF00672">
    <property type="entry name" value="HAMP"/>
    <property type="match status" value="1"/>
</dbReference>
<dbReference type="Proteomes" id="UP000463051">
    <property type="component" value="Unassembled WGS sequence"/>
</dbReference>
<dbReference type="CDD" id="cd06225">
    <property type="entry name" value="HAMP"/>
    <property type="match status" value="1"/>
</dbReference>
<dbReference type="InterPro" id="IPR024478">
    <property type="entry name" value="HlyB_4HB_MCP"/>
</dbReference>
<dbReference type="SMART" id="SM00304">
    <property type="entry name" value="HAMP"/>
    <property type="match status" value="1"/>
</dbReference>
<comment type="caution">
    <text evidence="10">The sequence shown here is derived from an EMBL/GenBank/DDBJ whole genome shotgun (WGS) entry which is preliminary data.</text>
</comment>
<keyword evidence="3 7" id="KW-0472">Membrane</keyword>
<dbReference type="GO" id="GO:0005886">
    <property type="term" value="C:plasma membrane"/>
    <property type="evidence" value="ECO:0007669"/>
    <property type="project" value="UniProtKB-SubCell"/>
</dbReference>
<evidence type="ECO:0000313" key="10">
    <source>
        <dbReference type="EMBL" id="MRN57008.1"/>
    </source>
</evidence>
<dbReference type="EMBL" id="WJXB01000018">
    <property type="protein sequence ID" value="MRN57008.1"/>
    <property type="molecule type" value="Genomic_DNA"/>
</dbReference>
<comment type="subcellular location">
    <subcellularLocation>
        <location evidence="1">Cell membrane</location>
    </subcellularLocation>
</comment>
<keyword evidence="7" id="KW-1133">Transmembrane helix</keyword>
<gene>
    <name evidence="10" type="ORF">GJB61_29075</name>
</gene>
<feature type="domain" description="HAMP" evidence="9">
    <location>
        <begin position="212"/>
        <end position="264"/>
    </location>
</feature>
<dbReference type="Pfam" id="PF12729">
    <property type="entry name" value="4HB_MCP_1"/>
    <property type="match status" value="1"/>
</dbReference>
<dbReference type="AlphaFoldDB" id="A0A7X2L530"/>
<dbReference type="GO" id="GO:0007165">
    <property type="term" value="P:signal transduction"/>
    <property type="evidence" value="ECO:0007669"/>
    <property type="project" value="UniProtKB-KW"/>
</dbReference>
<evidence type="ECO:0000256" key="3">
    <source>
        <dbReference type="ARBA" id="ARBA00023136"/>
    </source>
</evidence>
<evidence type="ECO:0000256" key="5">
    <source>
        <dbReference type="ARBA" id="ARBA00029447"/>
    </source>
</evidence>
<evidence type="ECO:0000256" key="6">
    <source>
        <dbReference type="PROSITE-ProRule" id="PRU00284"/>
    </source>
</evidence>
<evidence type="ECO:0000256" key="4">
    <source>
        <dbReference type="ARBA" id="ARBA00023224"/>
    </source>
</evidence>
<feature type="transmembrane region" description="Helical" evidence="7">
    <location>
        <begin position="188"/>
        <end position="210"/>
    </location>
</feature>
<accession>A0A7X2L530</accession>
<dbReference type="RefSeq" id="WP_154122511.1">
    <property type="nucleotide sequence ID" value="NZ_WJXB01000018.1"/>
</dbReference>
<keyword evidence="7" id="KW-0812">Transmembrane</keyword>
<name>A0A7X2L530_9BACL</name>
<dbReference type="SUPFAM" id="SSF58104">
    <property type="entry name" value="Methyl-accepting chemotaxis protein (MCP) signaling domain"/>
    <property type="match status" value="1"/>
</dbReference>
<dbReference type="InterPro" id="IPR003660">
    <property type="entry name" value="HAMP_dom"/>
</dbReference>
<evidence type="ECO:0000259" key="9">
    <source>
        <dbReference type="PROSITE" id="PS50885"/>
    </source>
</evidence>
<proteinExistence type="inferred from homology"/>
<keyword evidence="2" id="KW-1003">Cell membrane</keyword>
<dbReference type="PROSITE" id="PS50885">
    <property type="entry name" value="HAMP"/>
    <property type="match status" value="1"/>
</dbReference>
<organism evidence="10 11">
    <name type="scientific">Paenibacillus monticola</name>
    <dbReference type="NCBI Taxonomy" id="2666075"/>
    <lineage>
        <taxon>Bacteria</taxon>
        <taxon>Bacillati</taxon>
        <taxon>Bacillota</taxon>
        <taxon>Bacilli</taxon>
        <taxon>Bacillales</taxon>
        <taxon>Paenibacillaceae</taxon>
        <taxon>Paenibacillus</taxon>
    </lineage>
</organism>
<sequence>MRWFHNLKMIQKLLSAFLVVSLFIGIVGVVGINNMKKINKNTDEIYNIDLVGVESLINIKLNLAQIIADMLVTIDPTHKAEVQTKKDEMITQRAEIEQYIKDYKPTITTELDKIQFAEFEKLFEVNRVSRTEIIKQVDAGNYVKANELFPAYSKLRTDMIVFLDKEIKLATDMAKTDFDDSNTSYSKAFTQIIVIIALGLLIAIALGLYISITIAKQLKKVLVVAEALGANDLTQTVDIDTKDEIGSLAKALNKAITSLKKVIGEIADSATDISATSEELFATTEEISAKMEIVDDAVRQVSLGAVQLSATTEEVNATTETIAENVANVTERTRKGNEMAKNIEVNAKQVRRSAETSSKTANELYLAKQVSILKAIEEGLVVNEVTIMADEIENIASQTNLLALNAAIEAARAGEHGRGFAVVADEVRKLAEKSSSTVKSIQEVTGRVQQAFNNLSSNAQDVLSFIDNQVKPDYDIFVDTGKQYGEDAVEFSAISLDIGDSMHTVNITINEIKQAIENVSATAEQSVASSQEILASVNESVIAIQDITKASQSQAVLAENLNTMVKQFKL</sequence>
<dbReference type="PANTHER" id="PTHR32089:SF112">
    <property type="entry name" value="LYSOZYME-LIKE PROTEIN-RELATED"/>
    <property type="match status" value="1"/>
</dbReference>
<evidence type="ECO:0000256" key="1">
    <source>
        <dbReference type="ARBA" id="ARBA00004236"/>
    </source>
</evidence>
<evidence type="ECO:0000259" key="8">
    <source>
        <dbReference type="PROSITE" id="PS50111"/>
    </source>
</evidence>
<dbReference type="SMART" id="SM00283">
    <property type="entry name" value="MA"/>
    <property type="match status" value="1"/>
</dbReference>
<keyword evidence="11" id="KW-1185">Reference proteome</keyword>
<protein>
    <submittedName>
        <fullName evidence="10">HAMP domain-containing protein</fullName>
    </submittedName>
</protein>
<dbReference type="InterPro" id="IPR004089">
    <property type="entry name" value="MCPsignal_dom"/>
</dbReference>
<keyword evidence="4 6" id="KW-0807">Transducer</keyword>
<dbReference type="PROSITE" id="PS50111">
    <property type="entry name" value="CHEMOTAXIS_TRANSDUC_2"/>
    <property type="match status" value="1"/>
</dbReference>
<feature type="domain" description="Methyl-accepting transducer" evidence="8">
    <location>
        <begin position="283"/>
        <end position="541"/>
    </location>
</feature>
<comment type="similarity">
    <text evidence="5">Belongs to the methyl-accepting chemotaxis (MCP) protein family.</text>
</comment>
<reference evidence="10 11" key="1">
    <citation type="submission" date="2019-11" db="EMBL/GenBank/DDBJ databases">
        <title>Paenibacillus monticola sp. nov., a novel PGPR strain isolated from mountain sample in China.</title>
        <authorList>
            <person name="Zhao Q."/>
            <person name="Li H.-P."/>
            <person name="Zhang J.-L."/>
        </authorList>
    </citation>
    <scope>NUCLEOTIDE SEQUENCE [LARGE SCALE GENOMIC DNA]</scope>
    <source>
        <strain evidence="10 11">LC-T2</strain>
    </source>
</reference>
<evidence type="ECO:0000313" key="11">
    <source>
        <dbReference type="Proteomes" id="UP000463051"/>
    </source>
</evidence>